<keyword evidence="3" id="KW-1185">Reference proteome</keyword>
<dbReference type="RefSeq" id="WP_163703201.1">
    <property type="nucleotide sequence ID" value="NZ_QXHD01000004.1"/>
</dbReference>
<dbReference type="EMBL" id="QXHD01000004">
    <property type="protein sequence ID" value="NEZ60898.1"/>
    <property type="molecule type" value="Genomic_DNA"/>
</dbReference>
<comment type="caution">
    <text evidence="2">The sequence shown here is derived from an EMBL/GenBank/DDBJ whole genome shotgun (WGS) entry which is preliminary data.</text>
</comment>
<feature type="domain" description="Phospholipid/glycerol acyltransferase" evidence="1">
    <location>
        <begin position="72"/>
        <end position="217"/>
    </location>
</feature>
<proteinExistence type="predicted"/>
<organism evidence="2 3">
    <name type="scientific">Adonisia turfae CCMR0081</name>
    <dbReference type="NCBI Taxonomy" id="2292702"/>
    <lineage>
        <taxon>Bacteria</taxon>
        <taxon>Bacillati</taxon>
        <taxon>Cyanobacteriota</taxon>
        <taxon>Adonisia</taxon>
        <taxon>Adonisia turfae</taxon>
    </lineage>
</organism>
<evidence type="ECO:0000313" key="3">
    <source>
        <dbReference type="Proteomes" id="UP000481033"/>
    </source>
</evidence>
<dbReference type="InterPro" id="IPR002123">
    <property type="entry name" value="Plipid/glycerol_acylTrfase"/>
</dbReference>
<dbReference type="AlphaFoldDB" id="A0A6M0RXD0"/>
<dbReference type="SUPFAM" id="SSF69593">
    <property type="entry name" value="Glycerol-3-phosphate (1)-acyltransferase"/>
    <property type="match status" value="1"/>
</dbReference>
<keyword evidence="2" id="KW-0808">Transferase</keyword>
<evidence type="ECO:0000313" key="2">
    <source>
        <dbReference type="EMBL" id="NEZ60898.1"/>
    </source>
</evidence>
<protein>
    <submittedName>
        <fullName evidence="2">1-acyl-sn-glycerol-3-phosphate acyltransferase</fullName>
    </submittedName>
</protein>
<evidence type="ECO:0000259" key="1">
    <source>
        <dbReference type="SMART" id="SM00563"/>
    </source>
</evidence>
<dbReference type="Pfam" id="PF01553">
    <property type="entry name" value="Acyltransferase"/>
    <property type="match status" value="1"/>
</dbReference>
<dbReference type="SMART" id="SM00563">
    <property type="entry name" value="PlsC"/>
    <property type="match status" value="1"/>
</dbReference>
<name>A0A6M0RXD0_9CYAN</name>
<reference evidence="2 3" key="1">
    <citation type="journal article" date="2020" name="Microb. Ecol.">
        <title>Ecogenomics of the Marine Benthic Filamentous Cyanobacterium Adonisia.</title>
        <authorList>
            <person name="Walter J.M."/>
            <person name="Coutinho F.H."/>
            <person name="Leomil L."/>
            <person name="Hargreaves P.I."/>
            <person name="Campeao M.E."/>
            <person name="Vieira V.V."/>
            <person name="Silva B.S."/>
            <person name="Fistarol G.O."/>
            <person name="Salomon P.S."/>
            <person name="Sawabe T."/>
            <person name="Mino S."/>
            <person name="Hosokawa M."/>
            <person name="Miyashita H."/>
            <person name="Maruyama F."/>
            <person name="van Verk M.C."/>
            <person name="Dutilh B.E."/>
            <person name="Thompson C.C."/>
            <person name="Thompson F.L."/>
        </authorList>
    </citation>
    <scope>NUCLEOTIDE SEQUENCE [LARGE SCALE GENOMIC DNA]</scope>
    <source>
        <strain evidence="2 3">CCMR0081</strain>
    </source>
</reference>
<sequence>MPQCIDGVQPPLGFIAPAYSAWLLKVVHRILPILLRVRLSPWLPAGITQIQVTNGRVLAEFYQQFQQGNLRFLMAFRHVEVDDPLCGLYLLSRAVPKAARQQRIQLRTPLHTHFLYERGMPLWAGTWLGWALSHLGGIPIRRGRQPDWSGLRQARQMLSQGLWPMTVAPEGATNGHSERVGPLEMGTAQLAFWCAEDLAKAGRSESVYIIPINIQYRYVKPAWSRLGRLLARLERDSGLPADVSHSAVSEKIIYQRIMRLGDHLLSKMATFYSRFYHQKQLSFQFDADAQSACLTRLQALLQAALQVGEQYFGISAHGNLAERCRRLEEAGWTYIYRDDLPDRSTLSPLDRGLADWVAQEASLRMLHMRLVETFVAVTETYLKEKPSFERCAETTFLMFDMLARLRGDKHPCRPRLAARRATLTIGEPISVTERWPMYQTNRRAGRQAVMDLTQELQQALEQMIT</sequence>
<dbReference type="Proteomes" id="UP000481033">
    <property type="component" value="Unassembled WGS sequence"/>
</dbReference>
<gene>
    <name evidence="2" type="ORF">DXZ20_35760</name>
</gene>
<accession>A0A6M0RXD0</accession>
<keyword evidence="2" id="KW-0012">Acyltransferase</keyword>
<dbReference type="GO" id="GO:0016746">
    <property type="term" value="F:acyltransferase activity"/>
    <property type="evidence" value="ECO:0007669"/>
    <property type="project" value="UniProtKB-KW"/>
</dbReference>